<gene>
    <name evidence="1" type="ORF">TorRG33x02_174210</name>
</gene>
<proteinExistence type="predicted"/>
<evidence type="ECO:0000313" key="1">
    <source>
        <dbReference type="EMBL" id="PON86772.1"/>
    </source>
</evidence>
<protein>
    <submittedName>
        <fullName evidence="1">Uncharacterized protein</fullName>
    </submittedName>
</protein>
<dbReference type="AlphaFoldDB" id="A0A2P5EMP9"/>
<name>A0A2P5EMP9_TREOI</name>
<accession>A0A2P5EMP9</accession>
<dbReference type="InParanoid" id="A0A2P5EMP9"/>
<dbReference type="EMBL" id="JXTC01000126">
    <property type="protein sequence ID" value="PON86772.1"/>
    <property type="molecule type" value="Genomic_DNA"/>
</dbReference>
<sequence length="66" mass="7644">MIRRFRPSKVLRHHGILVPRVIFEELFTASGSWNRILLNQLFDDVTSRAILKIPVLAEQGNGAKWM</sequence>
<dbReference type="Proteomes" id="UP000237000">
    <property type="component" value="Unassembled WGS sequence"/>
</dbReference>
<reference evidence="2" key="1">
    <citation type="submission" date="2016-06" db="EMBL/GenBank/DDBJ databases">
        <title>Parallel loss of symbiosis genes in relatives of nitrogen-fixing non-legume Parasponia.</title>
        <authorList>
            <person name="Van Velzen R."/>
            <person name="Holmer R."/>
            <person name="Bu F."/>
            <person name="Rutten L."/>
            <person name="Van Zeijl A."/>
            <person name="Liu W."/>
            <person name="Santuari L."/>
            <person name="Cao Q."/>
            <person name="Sharma T."/>
            <person name="Shen D."/>
            <person name="Roswanjaya Y."/>
            <person name="Wardhani T."/>
            <person name="Kalhor M.S."/>
            <person name="Jansen J."/>
            <person name="Van den Hoogen J."/>
            <person name="Gungor B."/>
            <person name="Hartog M."/>
            <person name="Hontelez J."/>
            <person name="Verver J."/>
            <person name="Yang W.-C."/>
            <person name="Schijlen E."/>
            <person name="Repin R."/>
            <person name="Schilthuizen M."/>
            <person name="Schranz E."/>
            <person name="Heidstra R."/>
            <person name="Miyata K."/>
            <person name="Fedorova E."/>
            <person name="Kohlen W."/>
            <person name="Bisseling T."/>
            <person name="Smit S."/>
            <person name="Geurts R."/>
        </authorList>
    </citation>
    <scope>NUCLEOTIDE SEQUENCE [LARGE SCALE GENOMIC DNA]</scope>
    <source>
        <strain evidence="2">cv. RG33-2</strain>
    </source>
</reference>
<comment type="caution">
    <text evidence="1">The sequence shown here is derived from an EMBL/GenBank/DDBJ whole genome shotgun (WGS) entry which is preliminary data.</text>
</comment>
<dbReference type="OrthoDB" id="1735862at2759"/>
<organism evidence="1 2">
    <name type="scientific">Trema orientale</name>
    <name type="common">Charcoal tree</name>
    <name type="synonym">Celtis orientalis</name>
    <dbReference type="NCBI Taxonomy" id="63057"/>
    <lineage>
        <taxon>Eukaryota</taxon>
        <taxon>Viridiplantae</taxon>
        <taxon>Streptophyta</taxon>
        <taxon>Embryophyta</taxon>
        <taxon>Tracheophyta</taxon>
        <taxon>Spermatophyta</taxon>
        <taxon>Magnoliopsida</taxon>
        <taxon>eudicotyledons</taxon>
        <taxon>Gunneridae</taxon>
        <taxon>Pentapetalae</taxon>
        <taxon>rosids</taxon>
        <taxon>fabids</taxon>
        <taxon>Rosales</taxon>
        <taxon>Cannabaceae</taxon>
        <taxon>Trema</taxon>
    </lineage>
</organism>
<keyword evidence="2" id="KW-1185">Reference proteome</keyword>
<evidence type="ECO:0000313" key="2">
    <source>
        <dbReference type="Proteomes" id="UP000237000"/>
    </source>
</evidence>